<evidence type="ECO:0000313" key="3">
    <source>
        <dbReference type="Proteomes" id="UP000254737"/>
    </source>
</evidence>
<protein>
    <submittedName>
        <fullName evidence="2">Polyketide cyclase / dehydrase and lipid transport</fullName>
    </submittedName>
</protein>
<dbReference type="STRING" id="343874.GCA_000805695_02122"/>
<dbReference type="CDD" id="cd07818">
    <property type="entry name" value="SRPBCC_1"/>
    <property type="match status" value="1"/>
</dbReference>
<evidence type="ECO:0000313" key="2">
    <source>
        <dbReference type="EMBL" id="STD58793.1"/>
    </source>
</evidence>
<dbReference type="InterPro" id="IPR019587">
    <property type="entry name" value="Polyketide_cyclase/dehydratase"/>
</dbReference>
<reference evidence="2 3" key="1">
    <citation type="submission" date="2018-06" db="EMBL/GenBank/DDBJ databases">
        <authorList>
            <consortium name="Pathogen Informatics"/>
            <person name="Doyle S."/>
        </authorList>
    </citation>
    <scope>NUCLEOTIDE SEQUENCE [LARGE SCALE GENOMIC DNA]</scope>
    <source>
        <strain evidence="2 3">NCTC13456</strain>
    </source>
</reference>
<dbReference type="Gene3D" id="3.30.530.20">
    <property type="match status" value="1"/>
</dbReference>
<dbReference type="Pfam" id="PF10604">
    <property type="entry name" value="Polyketide_cyc2"/>
    <property type="match status" value="1"/>
</dbReference>
<dbReference type="SUPFAM" id="SSF55961">
    <property type="entry name" value="Bet v1-like"/>
    <property type="match status" value="1"/>
</dbReference>
<accession>A0A376GIL6</accession>
<keyword evidence="1" id="KW-0812">Transmembrane</keyword>
<dbReference type="Proteomes" id="UP000254737">
    <property type="component" value="Unassembled WGS sequence"/>
</dbReference>
<dbReference type="RefSeq" id="WP_038331597.1">
    <property type="nucleotide sequence ID" value="NZ_JSYQ01000003.1"/>
</dbReference>
<proteinExistence type="predicted"/>
<dbReference type="EMBL" id="UFXS01000001">
    <property type="protein sequence ID" value="STD58793.1"/>
    <property type="molecule type" value="Genomic_DNA"/>
</dbReference>
<evidence type="ECO:0000256" key="1">
    <source>
        <dbReference type="SAM" id="Phobius"/>
    </source>
</evidence>
<feature type="transmembrane region" description="Helical" evidence="1">
    <location>
        <begin position="6"/>
        <end position="25"/>
    </location>
</feature>
<dbReference type="AlphaFoldDB" id="A0A376GIL6"/>
<dbReference type="InterPro" id="IPR023393">
    <property type="entry name" value="START-like_dom_sf"/>
</dbReference>
<organism evidence="2 3">
    <name type="scientific">Empedobacter falsenii</name>
    <dbReference type="NCBI Taxonomy" id="343874"/>
    <lineage>
        <taxon>Bacteria</taxon>
        <taxon>Pseudomonadati</taxon>
        <taxon>Bacteroidota</taxon>
        <taxon>Flavobacteriia</taxon>
        <taxon>Flavobacteriales</taxon>
        <taxon>Weeksellaceae</taxon>
        <taxon>Empedobacter</taxon>
    </lineage>
</organism>
<name>A0A376GIL6_9FLAO</name>
<gene>
    <name evidence="2" type="ORF">NCTC13456_02420</name>
</gene>
<keyword evidence="1" id="KW-1133">Transmembrane helix</keyword>
<sequence length="175" mass="20013">MKLLKRLLWIVVGLLVVLTITMFAIGKKYHFETSRVLNAPIEKVYEQASSSKKFNEWNPWMDLDPNLKLTYSGTQGQPGDEYCWEGNDDVGQGCHVITDLVPNQKIATKMMFKKPFESDATSDIVLTKEGNGTKITWSMDCELDYPMNLMKLMMDSQMEKSYGKGLDKLKKLVED</sequence>
<keyword evidence="1" id="KW-0472">Membrane</keyword>